<protein>
    <recommendedName>
        <fullName evidence="3 7">Coenzyme PQQ synthesis protein A</fullName>
    </recommendedName>
    <alternativeName>
        <fullName evidence="6 7">Pyrroloquinoline quinone biosynthesis protein A</fullName>
    </alternativeName>
</protein>
<evidence type="ECO:0000256" key="2">
    <source>
        <dbReference type="ARBA" id="ARBA00009325"/>
    </source>
</evidence>
<keyword evidence="4 7" id="KW-0884">PQQ biosynthesis</keyword>
<dbReference type="Proteomes" id="UP000192923">
    <property type="component" value="Unassembled WGS sequence"/>
</dbReference>
<name>A0A1Y6CZ94_9GAMM</name>
<accession>A0A1Y6CZ94</accession>
<evidence type="ECO:0000256" key="5">
    <source>
        <dbReference type="ARBA" id="ARBA00024749"/>
    </source>
</evidence>
<keyword evidence="9" id="KW-1185">Reference proteome</keyword>
<evidence type="ECO:0000256" key="6">
    <source>
        <dbReference type="ARBA" id="ARBA00030967"/>
    </source>
</evidence>
<evidence type="ECO:0000313" key="9">
    <source>
        <dbReference type="Proteomes" id="UP000192923"/>
    </source>
</evidence>
<evidence type="ECO:0000256" key="3">
    <source>
        <dbReference type="ARBA" id="ARBA00015086"/>
    </source>
</evidence>
<feature type="cross-link" description="Pyrroloquinoline quinone (Glu-Tyr)" evidence="7">
    <location>
        <begin position="16"/>
        <end position="20"/>
    </location>
</feature>
<comment type="similarity">
    <text evidence="2 7">Belongs to the PqqA family.</text>
</comment>
<reference evidence="8 9" key="1">
    <citation type="submission" date="2016-12" db="EMBL/GenBank/DDBJ databases">
        <authorList>
            <person name="Song W.-J."/>
            <person name="Kurnit D.M."/>
        </authorList>
    </citation>
    <scope>NUCLEOTIDE SEQUENCE [LARGE SCALE GENOMIC DNA]</scope>
    <source>
        <strain evidence="8 9">175</strain>
    </source>
</reference>
<dbReference type="GO" id="GO:0018189">
    <property type="term" value="P:pyrroloquinoline quinone biosynthetic process"/>
    <property type="evidence" value="ECO:0007669"/>
    <property type="project" value="UniProtKB-UniRule"/>
</dbReference>
<dbReference type="RefSeq" id="WP_085216268.1">
    <property type="nucleotide sequence ID" value="NZ_FXAM01000001.1"/>
</dbReference>
<dbReference type="AlphaFoldDB" id="A0A1Y6CZ94"/>
<dbReference type="STRING" id="1760988.SAMN02949497_3071"/>
<gene>
    <name evidence="7" type="primary">pqqA</name>
    <name evidence="8" type="ORF">SAMN02949497_3071</name>
</gene>
<dbReference type="HAMAP" id="MF_00656">
    <property type="entry name" value="PQQ_syn_PqqA"/>
    <property type="match status" value="1"/>
</dbReference>
<proteinExistence type="inferred from homology"/>
<dbReference type="EMBL" id="FXAM01000001">
    <property type="protein sequence ID" value="SMF95697.1"/>
    <property type="molecule type" value="Genomic_DNA"/>
</dbReference>
<evidence type="ECO:0000256" key="7">
    <source>
        <dbReference type="HAMAP-Rule" id="MF_00656"/>
    </source>
</evidence>
<organism evidence="8 9">
    <name type="scientific">Methylomagnum ishizawai</name>
    <dbReference type="NCBI Taxonomy" id="1760988"/>
    <lineage>
        <taxon>Bacteria</taxon>
        <taxon>Pseudomonadati</taxon>
        <taxon>Pseudomonadota</taxon>
        <taxon>Gammaproteobacteria</taxon>
        <taxon>Methylococcales</taxon>
        <taxon>Methylococcaceae</taxon>
        <taxon>Methylomagnum</taxon>
    </lineage>
</organism>
<evidence type="ECO:0000256" key="1">
    <source>
        <dbReference type="ARBA" id="ARBA00004886"/>
    </source>
</evidence>
<dbReference type="UniPathway" id="UPA00539"/>
<sequence>MKWETPSYVDLRFGFEVTMYIYNR</sequence>
<evidence type="ECO:0000256" key="4">
    <source>
        <dbReference type="ARBA" id="ARBA00022905"/>
    </source>
</evidence>
<dbReference type="InterPro" id="IPR011725">
    <property type="entry name" value="PQQ_synth_PqqA"/>
</dbReference>
<evidence type="ECO:0000313" key="8">
    <source>
        <dbReference type="EMBL" id="SMF95697.1"/>
    </source>
</evidence>
<dbReference type="NCBIfam" id="TIGR02107">
    <property type="entry name" value="PQQ_syn_pqqA"/>
    <property type="match status" value="1"/>
</dbReference>
<dbReference type="Pfam" id="PF08042">
    <property type="entry name" value="PqqA"/>
    <property type="match status" value="1"/>
</dbReference>
<comment type="pathway">
    <text evidence="1 7">Cofactor biosynthesis; pyrroloquinoline quinone biosynthesis.</text>
</comment>
<comment type="function">
    <text evidence="5 7">Required for coenzyme pyrroloquinoline quinone (PQQ) biosynthesis. PQQ is probably formed by cross-linking a specific glutamate to a specific tyrosine residue and excising these residues from the peptide.</text>
</comment>